<sequence>PHTAHCTFHMFGPLKVFHEVQHSSTDDEVKQAVLRWFRHIDKSFYAEAFQALIKYWDKYINVAGDYIKK</sequence>
<dbReference type="InterPro" id="IPR036397">
    <property type="entry name" value="RNaseH_sf"/>
</dbReference>
<organism evidence="1 2">
    <name type="scientific">Dufourea novaeangliae</name>
    <name type="common">Sweat bee</name>
    <dbReference type="NCBI Taxonomy" id="178035"/>
    <lineage>
        <taxon>Eukaryota</taxon>
        <taxon>Metazoa</taxon>
        <taxon>Ecdysozoa</taxon>
        <taxon>Arthropoda</taxon>
        <taxon>Hexapoda</taxon>
        <taxon>Insecta</taxon>
        <taxon>Pterygota</taxon>
        <taxon>Neoptera</taxon>
        <taxon>Endopterygota</taxon>
        <taxon>Hymenoptera</taxon>
        <taxon>Apocrita</taxon>
        <taxon>Aculeata</taxon>
        <taxon>Apoidea</taxon>
        <taxon>Anthophila</taxon>
        <taxon>Halictidae</taxon>
        <taxon>Rophitinae</taxon>
        <taxon>Dufourea</taxon>
    </lineage>
</organism>
<dbReference type="Gene3D" id="3.30.420.10">
    <property type="entry name" value="Ribonuclease H-like superfamily/Ribonuclease H"/>
    <property type="match status" value="1"/>
</dbReference>
<reference evidence="1 2" key="1">
    <citation type="submission" date="2015-07" db="EMBL/GenBank/DDBJ databases">
        <title>The genome of Dufourea novaeangliae.</title>
        <authorList>
            <person name="Pan H."/>
            <person name="Kapheim K."/>
        </authorList>
    </citation>
    <scope>NUCLEOTIDE SEQUENCE [LARGE SCALE GENOMIC DNA]</scope>
    <source>
        <strain evidence="1">0120121106</strain>
        <tissue evidence="1">Whole body</tissue>
    </source>
</reference>
<dbReference type="EMBL" id="KQ434943">
    <property type="protein sequence ID" value="KZC12196.1"/>
    <property type="molecule type" value="Genomic_DNA"/>
</dbReference>
<feature type="non-terminal residue" evidence="1">
    <location>
        <position position="1"/>
    </location>
</feature>
<name>A0A154PK12_DUFNO</name>
<dbReference type="AlphaFoldDB" id="A0A154PK12"/>
<accession>A0A154PK12</accession>
<evidence type="ECO:0008006" key="3">
    <source>
        <dbReference type="Google" id="ProtNLM"/>
    </source>
</evidence>
<gene>
    <name evidence="1" type="ORF">WN55_03710</name>
</gene>
<dbReference type="GO" id="GO:0003676">
    <property type="term" value="F:nucleic acid binding"/>
    <property type="evidence" value="ECO:0007669"/>
    <property type="project" value="InterPro"/>
</dbReference>
<protein>
    <recommendedName>
        <fullName evidence="3">Mos1 transposase HTH domain-containing protein</fullName>
    </recommendedName>
</protein>
<dbReference type="Proteomes" id="UP000076502">
    <property type="component" value="Unassembled WGS sequence"/>
</dbReference>
<keyword evidence="2" id="KW-1185">Reference proteome</keyword>
<proteinExistence type="predicted"/>
<evidence type="ECO:0000313" key="1">
    <source>
        <dbReference type="EMBL" id="KZC12196.1"/>
    </source>
</evidence>
<dbReference type="STRING" id="178035.A0A154PK12"/>
<evidence type="ECO:0000313" key="2">
    <source>
        <dbReference type="Proteomes" id="UP000076502"/>
    </source>
</evidence>